<dbReference type="CDD" id="cd04301">
    <property type="entry name" value="NAT_SF"/>
    <property type="match status" value="1"/>
</dbReference>
<dbReference type="GO" id="GO:0016747">
    <property type="term" value="F:acyltransferase activity, transferring groups other than amino-acyl groups"/>
    <property type="evidence" value="ECO:0007669"/>
    <property type="project" value="InterPro"/>
</dbReference>
<organism evidence="2 3">
    <name type="scientific">Thalassospira alkalitolerans</name>
    <dbReference type="NCBI Taxonomy" id="1293890"/>
    <lineage>
        <taxon>Bacteria</taxon>
        <taxon>Pseudomonadati</taxon>
        <taxon>Pseudomonadota</taxon>
        <taxon>Alphaproteobacteria</taxon>
        <taxon>Rhodospirillales</taxon>
        <taxon>Thalassospiraceae</taxon>
        <taxon>Thalassospira</taxon>
    </lineage>
</organism>
<dbReference type="Proteomes" id="UP000193396">
    <property type="component" value="Unassembled WGS sequence"/>
</dbReference>
<gene>
    <name evidence="2" type="ORF">TALK_19650</name>
</gene>
<accession>A0A1Y2L6P1</accession>
<dbReference type="InterPro" id="IPR051531">
    <property type="entry name" value="N-acetyltransferase"/>
</dbReference>
<proteinExistence type="predicted"/>
<dbReference type="PANTHER" id="PTHR43792">
    <property type="entry name" value="GNAT FAMILY, PUTATIVE (AFU_ORTHOLOGUE AFUA_3G00765)-RELATED-RELATED"/>
    <property type="match status" value="1"/>
</dbReference>
<protein>
    <submittedName>
        <fullName evidence="2">Acetyltransferase</fullName>
    </submittedName>
</protein>
<dbReference type="InterPro" id="IPR016181">
    <property type="entry name" value="Acyl_CoA_acyltransferase"/>
</dbReference>
<name>A0A1Y2L6P1_9PROT</name>
<dbReference type="EMBL" id="JFKB01000021">
    <property type="protein sequence ID" value="OSQ44084.1"/>
    <property type="molecule type" value="Genomic_DNA"/>
</dbReference>
<dbReference type="Pfam" id="PF13302">
    <property type="entry name" value="Acetyltransf_3"/>
    <property type="match status" value="1"/>
</dbReference>
<evidence type="ECO:0000313" key="3">
    <source>
        <dbReference type="Proteomes" id="UP000193396"/>
    </source>
</evidence>
<keyword evidence="3" id="KW-1185">Reference proteome</keyword>
<reference evidence="2 3" key="1">
    <citation type="submission" date="2014-03" db="EMBL/GenBank/DDBJ databases">
        <title>The draft genome sequence of Thalassospira alkalitolerans JCM 18968.</title>
        <authorList>
            <person name="Lai Q."/>
            <person name="Shao Z."/>
        </authorList>
    </citation>
    <scope>NUCLEOTIDE SEQUENCE [LARGE SCALE GENOMIC DNA]</scope>
    <source>
        <strain evidence="2 3">JCM 18968</strain>
    </source>
</reference>
<dbReference type="OrthoDB" id="6293260at2"/>
<keyword evidence="2" id="KW-0808">Transferase</keyword>
<dbReference type="SUPFAM" id="SSF55729">
    <property type="entry name" value="Acyl-CoA N-acyltransferases (Nat)"/>
    <property type="match status" value="1"/>
</dbReference>
<dbReference type="Gene3D" id="3.40.630.30">
    <property type="match status" value="1"/>
</dbReference>
<dbReference type="PROSITE" id="PS51186">
    <property type="entry name" value="GNAT"/>
    <property type="match status" value="1"/>
</dbReference>
<feature type="domain" description="N-acetyltransferase" evidence="1">
    <location>
        <begin position="17"/>
        <end position="162"/>
    </location>
</feature>
<dbReference type="InterPro" id="IPR000182">
    <property type="entry name" value="GNAT_dom"/>
</dbReference>
<comment type="caution">
    <text evidence="2">The sequence shown here is derived from an EMBL/GenBank/DDBJ whole genome shotgun (WGS) entry which is preliminary data.</text>
</comment>
<evidence type="ECO:0000313" key="2">
    <source>
        <dbReference type="EMBL" id="OSQ44084.1"/>
    </source>
</evidence>
<sequence length="162" mass="18879">MIETKNLLLGASRGGDIDGLYAFLGDRQAMRYTHVDPSYAACRKRILVHEWFRRRDGFVPWVIRQKSDHQIVGWGGIYTDPFDPGWGPEIGYYFHPDVWGRGFGGELVTTALWQAEHQYALPELTAFAHPENIPSRRLLEKYGFAMCDFVKSMNRYRFKRVF</sequence>
<evidence type="ECO:0000259" key="1">
    <source>
        <dbReference type="PROSITE" id="PS51186"/>
    </source>
</evidence>
<dbReference type="PANTHER" id="PTHR43792:SF1">
    <property type="entry name" value="N-ACETYLTRANSFERASE DOMAIN-CONTAINING PROTEIN"/>
    <property type="match status" value="1"/>
</dbReference>
<dbReference type="AlphaFoldDB" id="A0A1Y2L6P1"/>
<dbReference type="STRING" id="1293890.TALK_19650"/>